<protein>
    <submittedName>
        <fullName evidence="8">Uncharacterized protein</fullName>
    </submittedName>
</protein>
<dbReference type="Pfam" id="PF13445">
    <property type="entry name" value="zf-RING_UBOX"/>
    <property type="match status" value="1"/>
</dbReference>
<feature type="region of interest" description="Disordered" evidence="5">
    <location>
        <begin position="527"/>
        <end position="550"/>
    </location>
</feature>
<feature type="compositionally biased region" description="Low complexity" evidence="5">
    <location>
        <begin position="1"/>
        <end position="12"/>
    </location>
</feature>
<dbReference type="Pfam" id="PF02176">
    <property type="entry name" value="zf-TRAF"/>
    <property type="match status" value="1"/>
</dbReference>
<feature type="compositionally biased region" description="Basic and acidic residues" evidence="5">
    <location>
        <begin position="591"/>
        <end position="600"/>
    </location>
</feature>
<feature type="region of interest" description="Disordered" evidence="5">
    <location>
        <begin position="332"/>
        <end position="459"/>
    </location>
</feature>
<dbReference type="PANTHER" id="PTHR10131:SF94">
    <property type="entry name" value="TNF RECEPTOR-ASSOCIATED FACTOR 4"/>
    <property type="match status" value="1"/>
</dbReference>
<evidence type="ECO:0000256" key="5">
    <source>
        <dbReference type="SAM" id="MobiDB-lite"/>
    </source>
</evidence>
<reference evidence="8 9" key="1">
    <citation type="journal article" date="2020" name="Microbiol. Resour. Announc.">
        <title>Draft Genome Sequence of a Cladosporium Species Isolated from the Mesophotic Ascidian Didemnum maculosum.</title>
        <authorList>
            <person name="Gioti A."/>
            <person name="Siaperas R."/>
            <person name="Nikolaivits E."/>
            <person name="Le Goff G."/>
            <person name="Ouazzani J."/>
            <person name="Kotoulas G."/>
            <person name="Topakas E."/>
        </authorList>
    </citation>
    <scope>NUCLEOTIDE SEQUENCE [LARGE SCALE GENOMIC DNA]</scope>
    <source>
        <strain evidence="8 9">TM138-S3</strain>
    </source>
</reference>
<dbReference type="AlphaFoldDB" id="A0AB34KUT6"/>
<feature type="compositionally biased region" description="Polar residues" evidence="5">
    <location>
        <begin position="357"/>
        <end position="366"/>
    </location>
</feature>
<dbReference type="InterPro" id="IPR013083">
    <property type="entry name" value="Znf_RING/FYVE/PHD"/>
</dbReference>
<dbReference type="SUPFAM" id="SSF57850">
    <property type="entry name" value="RING/U-box"/>
    <property type="match status" value="1"/>
</dbReference>
<proteinExistence type="predicted"/>
<feature type="region of interest" description="Disordered" evidence="5">
    <location>
        <begin position="575"/>
        <end position="600"/>
    </location>
</feature>
<feature type="zinc finger region" description="TRAF-type" evidence="4">
    <location>
        <begin position="225"/>
        <end position="275"/>
    </location>
</feature>
<dbReference type="InterPro" id="IPR027370">
    <property type="entry name" value="Znf-RING_euk"/>
</dbReference>
<feature type="domain" description="TRAF-type" evidence="7">
    <location>
        <begin position="225"/>
        <end position="275"/>
    </location>
</feature>
<evidence type="ECO:0000256" key="4">
    <source>
        <dbReference type="PROSITE-ProRule" id="PRU00207"/>
    </source>
</evidence>
<dbReference type="SMART" id="SM00184">
    <property type="entry name" value="RING"/>
    <property type="match status" value="1"/>
</dbReference>
<dbReference type="EMBL" id="JAAQHG020000010">
    <property type="protein sequence ID" value="KAL1587576.1"/>
    <property type="molecule type" value="Genomic_DNA"/>
</dbReference>
<feature type="zinc finger region" description="TRAF-type" evidence="4">
    <location>
        <begin position="153"/>
        <end position="191"/>
    </location>
</feature>
<evidence type="ECO:0000259" key="6">
    <source>
        <dbReference type="PROSITE" id="PS50089"/>
    </source>
</evidence>
<feature type="compositionally biased region" description="Pro residues" evidence="5">
    <location>
        <begin position="415"/>
        <end position="434"/>
    </location>
</feature>
<keyword evidence="1 4" id="KW-0479">Metal-binding</keyword>
<dbReference type="Gene3D" id="3.30.40.10">
    <property type="entry name" value="Zinc/RING finger domain, C3HC4 (zinc finger)"/>
    <property type="match status" value="3"/>
</dbReference>
<dbReference type="PROSITE" id="PS50145">
    <property type="entry name" value="ZF_TRAF"/>
    <property type="match status" value="2"/>
</dbReference>
<organism evidence="8 9">
    <name type="scientific">Cladosporium halotolerans</name>
    <dbReference type="NCBI Taxonomy" id="1052096"/>
    <lineage>
        <taxon>Eukaryota</taxon>
        <taxon>Fungi</taxon>
        <taxon>Dikarya</taxon>
        <taxon>Ascomycota</taxon>
        <taxon>Pezizomycotina</taxon>
        <taxon>Dothideomycetes</taxon>
        <taxon>Dothideomycetidae</taxon>
        <taxon>Cladosporiales</taxon>
        <taxon>Cladosporiaceae</taxon>
        <taxon>Cladosporium</taxon>
    </lineage>
</organism>
<dbReference type="InterPro" id="IPR017907">
    <property type="entry name" value="Znf_RING_CS"/>
</dbReference>
<feature type="compositionally biased region" description="Polar residues" evidence="5">
    <location>
        <begin position="332"/>
        <end position="347"/>
    </location>
</feature>
<dbReference type="InterPro" id="IPR001293">
    <property type="entry name" value="Znf_TRAF"/>
</dbReference>
<sequence length="600" mass="64784">MSDSNSTGHSSLSPPPPGSRRSPSPGGTSVSTQIALRNMRRLEARRNMEENHYLTQKARNCNLNPPVDLRALDYVSKYDDNLVCPICRCPLVDPVLLMDCDHCFCRECIRQTWTTYSPLGPKGDCPTCRMPAKLGPRASTSKILVNILDDLVVKCPKSENGCKSEIKRGEVQDHITIYCGYAMVECKDSGCGQSVRRKDYDLGCLHYNVSCESCQQNMPKAELETHWQLQCPDRQVKCDLCSSLIYYRDREEHRKEACPAVNVPCPGAPLGCTNKSRRAHLDIHVKGCVLAKLGPVLDAQKQRMDEQESAHKLINRKLEILETGFTAMQDILSANRSGPPDNGSTETLIVPSRSRAESTATDSTRIASADDYDFPVPPSNRGSAIEPESPPTTNTTRSSTTPRTTATPRSLTSPPLRPAPQAPFPRPTDLPPPTTTDFDLASPFSTTAPGADGPYSSPLHHLLSMHESLRDEMARVSAALTELDGRHSMQILNENLRTRDEIAYLGGQVAGMGRQVHWLTSAQLQRQTPGGSAAAREVGTGASAGGGGAGGSVEGAVNAMSTAATALRGAARVVNVGGGQGSPTSPGMRRGVSEEGRTKL</sequence>
<evidence type="ECO:0000256" key="3">
    <source>
        <dbReference type="ARBA" id="ARBA00022833"/>
    </source>
</evidence>
<accession>A0AB34KUT6</accession>
<feature type="region of interest" description="Disordered" evidence="5">
    <location>
        <begin position="1"/>
        <end position="32"/>
    </location>
</feature>
<evidence type="ECO:0000256" key="1">
    <source>
        <dbReference type="ARBA" id="ARBA00022723"/>
    </source>
</evidence>
<comment type="caution">
    <text evidence="8">The sequence shown here is derived from an EMBL/GenBank/DDBJ whole genome shotgun (WGS) entry which is preliminary data.</text>
</comment>
<feature type="compositionally biased region" description="Low complexity" evidence="5">
    <location>
        <begin position="391"/>
        <end position="414"/>
    </location>
</feature>
<evidence type="ECO:0000313" key="9">
    <source>
        <dbReference type="Proteomes" id="UP000803884"/>
    </source>
</evidence>
<dbReference type="PROSITE" id="PS00518">
    <property type="entry name" value="ZF_RING_1"/>
    <property type="match status" value="1"/>
</dbReference>
<dbReference type="SUPFAM" id="SSF49599">
    <property type="entry name" value="TRAF domain-like"/>
    <property type="match status" value="1"/>
</dbReference>
<keyword evidence="9" id="KW-1185">Reference proteome</keyword>
<dbReference type="GeneID" id="96005338"/>
<feature type="domain" description="RING-type" evidence="6">
    <location>
        <begin position="84"/>
        <end position="129"/>
    </location>
</feature>
<gene>
    <name evidence="8" type="ORF">WHR41_03894</name>
</gene>
<feature type="compositionally biased region" description="Low complexity" evidence="5">
    <location>
        <begin position="19"/>
        <end position="32"/>
    </location>
</feature>
<dbReference type="GO" id="GO:0008270">
    <property type="term" value="F:zinc ion binding"/>
    <property type="evidence" value="ECO:0007669"/>
    <property type="project" value="UniProtKB-KW"/>
</dbReference>
<dbReference type="PROSITE" id="PS50089">
    <property type="entry name" value="ZF_RING_2"/>
    <property type="match status" value="1"/>
</dbReference>
<evidence type="ECO:0000259" key="7">
    <source>
        <dbReference type="PROSITE" id="PS50145"/>
    </source>
</evidence>
<evidence type="ECO:0000313" key="8">
    <source>
        <dbReference type="EMBL" id="KAL1587576.1"/>
    </source>
</evidence>
<name>A0AB34KUT6_9PEZI</name>
<dbReference type="RefSeq" id="XP_069230681.1">
    <property type="nucleotide sequence ID" value="XM_069372500.1"/>
</dbReference>
<keyword evidence="3 4" id="KW-0862">Zinc</keyword>
<dbReference type="Proteomes" id="UP000803884">
    <property type="component" value="Unassembled WGS sequence"/>
</dbReference>
<keyword evidence="2 4" id="KW-0863">Zinc-finger</keyword>
<dbReference type="InterPro" id="IPR001841">
    <property type="entry name" value="Znf_RING"/>
</dbReference>
<feature type="domain" description="TRAF-type" evidence="7">
    <location>
        <begin position="153"/>
        <end position="191"/>
    </location>
</feature>
<dbReference type="PANTHER" id="PTHR10131">
    <property type="entry name" value="TNF RECEPTOR ASSOCIATED FACTOR"/>
    <property type="match status" value="1"/>
</dbReference>
<evidence type="ECO:0000256" key="2">
    <source>
        <dbReference type="ARBA" id="ARBA00022771"/>
    </source>
</evidence>